<comment type="caution">
    <text evidence="11">The sequence shown here is derived from an EMBL/GenBank/DDBJ whole genome shotgun (WGS) entry which is preliminary data.</text>
</comment>
<keyword evidence="7 10" id="KW-1133">Transmembrane helix</keyword>
<reference evidence="11 12" key="1">
    <citation type="submission" date="2024-03" db="EMBL/GenBank/DDBJ databases">
        <title>Human intestinal bacterial collection.</title>
        <authorList>
            <person name="Pauvert C."/>
            <person name="Hitch T.C.A."/>
            <person name="Clavel T."/>
        </authorList>
    </citation>
    <scope>NUCLEOTIDE SEQUENCE [LARGE SCALE GENOMIC DNA]</scope>
    <source>
        <strain evidence="11 12">CLA-JM-H11</strain>
    </source>
</reference>
<evidence type="ECO:0000256" key="1">
    <source>
        <dbReference type="ARBA" id="ARBA00004651"/>
    </source>
</evidence>
<dbReference type="PIRSF" id="PIRSF006603">
    <property type="entry name" value="DinF"/>
    <property type="match status" value="1"/>
</dbReference>
<dbReference type="PANTHER" id="PTHR43823:SF3">
    <property type="entry name" value="MULTIDRUG EXPORT PROTEIN MEPA"/>
    <property type="match status" value="1"/>
</dbReference>
<feature type="transmembrane region" description="Helical" evidence="10">
    <location>
        <begin position="426"/>
        <end position="445"/>
    </location>
</feature>
<dbReference type="InterPro" id="IPR045070">
    <property type="entry name" value="MATE_MepA-like"/>
</dbReference>
<accession>A0ABV1GHD8</accession>
<sequence>MSSSTSDFSKGSVASNILRLAIPMTFAQLINVLYNVVDRIYLGHMPGASAGALAGVGLAFPIITMITAFANLFGYGGTPLFSIARGKNDSAGAGQIMGATCALLLGTGLVLSVLCFLLKTPLLYLFGASDVTYPYANDYLTIYLCGTLFVMLSLGMNGFINAQGFGRTGMMTVLLGAAVNIVLDPVFIFLLGLGVQGAALATVLSQFLSAVWAMYFLCGPRAVIRLRFSQMRPNLPQTFRIITLGMSGFIMSVTNGLVQIACTSTLQQFGGDLYVSVMTIVNSVREVALTPVSGITQAAQPVLGYNYGACEYGRVRKGIRFMTVLCVIYTLFTWLVIFLFPQFFAGMFTSDAQLAADSVPAMHLYFFGIFMMALQFSGQSVAVALGRSKQSIFFSLFRKVVIVIPLTLWLPHVASLGVSGVFLAEPISNFIGGGACYVTMLLTIGREMTRKEAQKVVQI</sequence>
<keyword evidence="8 10" id="KW-0472">Membrane</keyword>
<dbReference type="InterPro" id="IPR002528">
    <property type="entry name" value="MATE_fam"/>
</dbReference>
<feature type="transmembrane region" description="Helical" evidence="10">
    <location>
        <begin position="172"/>
        <end position="192"/>
    </location>
</feature>
<dbReference type="InterPro" id="IPR051327">
    <property type="entry name" value="MATE_MepA_subfamily"/>
</dbReference>
<evidence type="ECO:0000256" key="4">
    <source>
        <dbReference type="ARBA" id="ARBA00022448"/>
    </source>
</evidence>
<evidence type="ECO:0000256" key="8">
    <source>
        <dbReference type="ARBA" id="ARBA00023136"/>
    </source>
</evidence>
<feature type="transmembrane region" description="Helical" evidence="10">
    <location>
        <begin position="364"/>
        <end position="384"/>
    </location>
</feature>
<keyword evidence="4" id="KW-0813">Transport</keyword>
<evidence type="ECO:0000256" key="7">
    <source>
        <dbReference type="ARBA" id="ARBA00022989"/>
    </source>
</evidence>
<feature type="transmembrane region" description="Helical" evidence="10">
    <location>
        <begin position="396"/>
        <end position="414"/>
    </location>
</feature>
<dbReference type="Pfam" id="PF01554">
    <property type="entry name" value="MatE"/>
    <property type="match status" value="2"/>
</dbReference>
<keyword evidence="6 10" id="KW-0812">Transmembrane</keyword>
<organism evidence="11 12">
    <name type="scientific">Ruthenibacterium intestinale</name>
    <dbReference type="NCBI Taxonomy" id="3133163"/>
    <lineage>
        <taxon>Bacteria</taxon>
        <taxon>Bacillati</taxon>
        <taxon>Bacillota</taxon>
        <taxon>Clostridia</taxon>
        <taxon>Eubacteriales</taxon>
        <taxon>Oscillospiraceae</taxon>
        <taxon>Ruthenibacterium</taxon>
    </lineage>
</organism>
<comment type="similarity">
    <text evidence="2">Belongs to the multi antimicrobial extrusion (MATE) (TC 2.A.66.1) family. MepA subfamily.</text>
</comment>
<feature type="transmembrane region" description="Helical" evidence="10">
    <location>
        <begin position="20"/>
        <end position="37"/>
    </location>
</feature>
<evidence type="ECO:0000313" key="11">
    <source>
        <dbReference type="EMBL" id="MEQ2521270.1"/>
    </source>
</evidence>
<protein>
    <recommendedName>
        <fullName evidence="3">Multidrug export protein MepA</fullName>
    </recommendedName>
</protein>
<dbReference type="RefSeq" id="WP_349216780.1">
    <property type="nucleotide sequence ID" value="NZ_JBBMFA010000104.1"/>
</dbReference>
<keyword evidence="9" id="KW-0046">Antibiotic resistance</keyword>
<evidence type="ECO:0000256" key="6">
    <source>
        <dbReference type="ARBA" id="ARBA00022692"/>
    </source>
</evidence>
<evidence type="ECO:0000256" key="9">
    <source>
        <dbReference type="ARBA" id="ARBA00023251"/>
    </source>
</evidence>
<feature type="transmembrane region" description="Helical" evidence="10">
    <location>
        <begin position="321"/>
        <end position="344"/>
    </location>
</feature>
<dbReference type="InterPro" id="IPR048279">
    <property type="entry name" value="MdtK-like"/>
</dbReference>
<evidence type="ECO:0000256" key="3">
    <source>
        <dbReference type="ARBA" id="ARBA00022106"/>
    </source>
</evidence>
<feature type="transmembrane region" description="Helical" evidence="10">
    <location>
        <begin position="49"/>
        <end position="75"/>
    </location>
</feature>
<evidence type="ECO:0000256" key="5">
    <source>
        <dbReference type="ARBA" id="ARBA00022475"/>
    </source>
</evidence>
<dbReference type="CDD" id="cd13143">
    <property type="entry name" value="MATE_MepA_like"/>
    <property type="match status" value="1"/>
</dbReference>
<keyword evidence="5" id="KW-1003">Cell membrane</keyword>
<evidence type="ECO:0000256" key="2">
    <source>
        <dbReference type="ARBA" id="ARBA00008417"/>
    </source>
</evidence>
<evidence type="ECO:0000313" key="12">
    <source>
        <dbReference type="Proteomes" id="UP001477672"/>
    </source>
</evidence>
<comment type="subcellular location">
    <subcellularLocation>
        <location evidence="1">Cell membrane</location>
        <topology evidence="1">Multi-pass membrane protein</topology>
    </subcellularLocation>
</comment>
<evidence type="ECO:0000256" key="10">
    <source>
        <dbReference type="SAM" id="Phobius"/>
    </source>
</evidence>
<name>A0ABV1GHD8_9FIRM</name>
<dbReference type="PANTHER" id="PTHR43823">
    <property type="entry name" value="SPORULATION PROTEIN YKVU"/>
    <property type="match status" value="1"/>
</dbReference>
<keyword evidence="12" id="KW-1185">Reference proteome</keyword>
<dbReference type="EMBL" id="JBBMFA010000104">
    <property type="protein sequence ID" value="MEQ2521270.1"/>
    <property type="molecule type" value="Genomic_DNA"/>
</dbReference>
<proteinExistence type="inferred from homology"/>
<dbReference type="NCBIfam" id="TIGR00797">
    <property type="entry name" value="matE"/>
    <property type="match status" value="1"/>
</dbReference>
<feature type="transmembrane region" description="Helical" evidence="10">
    <location>
        <begin position="198"/>
        <end position="218"/>
    </location>
</feature>
<gene>
    <name evidence="11" type="ORF">WMO24_12635</name>
</gene>
<feature type="transmembrane region" description="Helical" evidence="10">
    <location>
        <begin position="139"/>
        <end position="160"/>
    </location>
</feature>
<feature type="transmembrane region" description="Helical" evidence="10">
    <location>
        <begin position="96"/>
        <end position="119"/>
    </location>
</feature>
<dbReference type="Proteomes" id="UP001477672">
    <property type="component" value="Unassembled WGS sequence"/>
</dbReference>